<name>A0A1S4CER4_TOBAC</name>
<dbReference type="KEGG" id="nta:107818212"/>
<sequence length="177" mass="20253">MQYTPLFCLTGSLYWRSACYWSRYTFIHASRFNCVFVAYEVFKGNTIYISHHALVQNEVHYAVTLVVPDMNRAWYGALNFAQEELACDFHPVHFKLIEVHVTTTSLPKPVSLRFLNSNLEDKVLIEDRSIVVNMDKLDNAYGAIIRTKGGQAIGPGAKPRYRQGIKQPNCTFTWDPG</sequence>
<dbReference type="RefSeq" id="XP_016499650.1">
    <property type="nucleotide sequence ID" value="XM_016644164.1"/>
</dbReference>
<organism evidence="1">
    <name type="scientific">Nicotiana tabacum</name>
    <name type="common">Common tobacco</name>
    <dbReference type="NCBI Taxonomy" id="4097"/>
    <lineage>
        <taxon>Eukaryota</taxon>
        <taxon>Viridiplantae</taxon>
        <taxon>Streptophyta</taxon>
        <taxon>Embryophyta</taxon>
        <taxon>Tracheophyta</taxon>
        <taxon>Spermatophyta</taxon>
        <taxon>Magnoliopsida</taxon>
        <taxon>eudicotyledons</taxon>
        <taxon>Gunneridae</taxon>
        <taxon>Pentapetalae</taxon>
        <taxon>asterids</taxon>
        <taxon>lamiids</taxon>
        <taxon>Solanales</taxon>
        <taxon>Solanaceae</taxon>
        <taxon>Nicotianoideae</taxon>
        <taxon>Nicotianeae</taxon>
        <taxon>Nicotiana</taxon>
    </lineage>
</organism>
<evidence type="ECO:0000313" key="1">
    <source>
        <dbReference type="RefSeq" id="XP_016499650.1"/>
    </source>
</evidence>
<dbReference type="AlphaFoldDB" id="A0A1S4CER4"/>
<protein>
    <submittedName>
        <fullName evidence="1">Uncharacterized protein isoform X1</fullName>
    </submittedName>
</protein>
<gene>
    <name evidence="1" type="primary">LOC107818212</name>
</gene>
<accession>A0A1S4CER4</accession>
<proteinExistence type="predicted"/>
<dbReference type="PaxDb" id="4097-A0A1S4CER4"/>
<dbReference type="OrthoDB" id="1227695at2759"/>
<reference evidence="1" key="1">
    <citation type="submission" date="2025-08" db="UniProtKB">
        <authorList>
            <consortium name="RefSeq"/>
        </authorList>
    </citation>
    <scope>IDENTIFICATION</scope>
</reference>